<dbReference type="OrthoDB" id="1267024at2"/>
<accession>A0A2U8QUU6</accession>
<gene>
    <name evidence="2" type="ORF">DI487_08530</name>
</gene>
<dbReference type="Gene3D" id="2.40.10.10">
    <property type="entry name" value="Trypsin-like serine proteases"/>
    <property type="match status" value="2"/>
</dbReference>
<dbReference type="InterPro" id="IPR001254">
    <property type="entry name" value="Trypsin_dom"/>
</dbReference>
<sequence>MALELIKKSCVKVSIIIDGETVKQGSGVIIHFSSKFYVLTAYHCVDDNEIENIIIERQEHYNSNFEKIEIISKVEFDIDNDWMLLEVDYQDDDLKNIKTAKNFIADEVVSFSGYQNILERDRRKWDAKILDLATSSFKITLEGKSFQQAGEDAVSIAEGLSGSGVYVIKDGKPYLIGILCSIKDEKGFNDDIDCCLITNLIKYISECQDLSDMDYLDKWSENLENRSVEEEIEEWKNSNVKQFEDIIRKNKVLYGDNQIADRKTSIDIKKYQSIKNNIDEYEDKYPELFKKFREIIKRYKDTVEYDFTGEVENSSVAKEVRRSLNESLKRELEKIFNADMKLDITEYQIIEWLMDCTLNFIPKKND</sequence>
<name>A0A2U8QUU6_9FLAO</name>
<evidence type="ECO:0000259" key="1">
    <source>
        <dbReference type="Pfam" id="PF00089"/>
    </source>
</evidence>
<reference evidence="2 3" key="1">
    <citation type="submission" date="2018-05" db="EMBL/GenBank/DDBJ databases">
        <title>Flavobacterium sp. MEBiC07310.</title>
        <authorList>
            <person name="Baek K."/>
        </authorList>
    </citation>
    <scope>NUCLEOTIDE SEQUENCE [LARGE SCALE GENOMIC DNA]</scope>
    <source>
        <strain evidence="2 3">MEBiC07310</strain>
    </source>
</reference>
<dbReference type="InterPro" id="IPR043504">
    <property type="entry name" value="Peptidase_S1_PA_chymotrypsin"/>
</dbReference>
<dbReference type="Proteomes" id="UP000245429">
    <property type="component" value="Chromosome"/>
</dbReference>
<dbReference type="RefSeq" id="WP_109569270.1">
    <property type="nucleotide sequence ID" value="NZ_CP029463.1"/>
</dbReference>
<protein>
    <recommendedName>
        <fullName evidence="1">Peptidase S1 domain-containing protein</fullName>
    </recommendedName>
</protein>
<feature type="domain" description="Peptidase S1" evidence="1">
    <location>
        <begin position="26"/>
        <end position="182"/>
    </location>
</feature>
<dbReference type="InterPro" id="IPR009003">
    <property type="entry name" value="Peptidase_S1_PA"/>
</dbReference>
<organism evidence="2 3">
    <name type="scientific">Flavobacterium sediminis</name>
    <dbReference type="NCBI Taxonomy" id="2201181"/>
    <lineage>
        <taxon>Bacteria</taxon>
        <taxon>Pseudomonadati</taxon>
        <taxon>Bacteroidota</taxon>
        <taxon>Flavobacteriia</taxon>
        <taxon>Flavobacteriales</taxon>
        <taxon>Flavobacteriaceae</taxon>
        <taxon>Flavobacterium</taxon>
    </lineage>
</organism>
<dbReference type="GO" id="GO:0006508">
    <property type="term" value="P:proteolysis"/>
    <property type="evidence" value="ECO:0007669"/>
    <property type="project" value="InterPro"/>
</dbReference>
<dbReference type="GO" id="GO:0004252">
    <property type="term" value="F:serine-type endopeptidase activity"/>
    <property type="evidence" value="ECO:0007669"/>
    <property type="project" value="InterPro"/>
</dbReference>
<dbReference type="AlphaFoldDB" id="A0A2U8QUU6"/>
<dbReference type="EMBL" id="CP029463">
    <property type="protein sequence ID" value="AWM13903.1"/>
    <property type="molecule type" value="Genomic_DNA"/>
</dbReference>
<dbReference type="SUPFAM" id="SSF50494">
    <property type="entry name" value="Trypsin-like serine proteases"/>
    <property type="match status" value="1"/>
</dbReference>
<evidence type="ECO:0000313" key="2">
    <source>
        <dbReference type="EMBL" id="AWM13903.1"/>
    </source>
</evidence>
<proteinExistence type="predicted"/>
<keyword evidence="3" id="KW-1185">Reference proteome</keyword>
<dbReference type="Pfam" id="PF00089">
    <property type="entry name" value="Trypsin"/>
    <property type="match status" value="1"/>
</dbReference>
<evidence type="ECO:0000313" key="3">
    <source>
        <dbReference type="Proteomes" id="UP000245429"/>
    </source>
</evidence>
<dbReference type="KEGG" id="fse:DI487_08530"/>